<gene>
    <name evidence="5" type="ORF">BDV29DRAFT_151915</name>
</gene>
<evidence type="ECO:0000313" key="5">
    <source>
        <dbReference type="EMBL" id="KAB8079311.1"/>
    </source>
</evidence>
<name>A0A5N5XF29_9EURO</name>
<dbReference type="Gene3D" id="3.40.50.1820">
    <property type="entry name" value="alpha/beta hydrolase"/>
    <property type="match status" value="1"/>
</dbReference>
<dbReference type="EMBL" id="ML732151">
    <property type="protein sequence ID" value="KAB8079311.1"/>
    <property type="molecule type" value="Genomic_DNA"/>
</dbReference>
<dbReference type="Pfam" id="PF00135">
    <property type="entry name" value="COesterase"/>
    <property type="match status" value="1"/>
</dbReference>
<dbReference type="InterPro" id="IPR002018">
    <property type="entry name" value="CarbesteraseB"/>
</dbReference>
<protein>
    <recommendedName>
        <fullName evidence="3">Carboxylic ester hydrolase</fullName>
        <ecNumber evidence="3">3.1.1.-</ecNumber>
    </recommendedName>
</protein>
<dbReference type="OrthoDB" id="3200163at2759"/>
<proteinExistence type="inferred from homology"/>
<organism evidence="5 6">
    <name type="scientific">Aspergillus leporis</name>
    <dbReference type="NCBI Taxonomy" id="41062"/>
    <lineage>
        <taxon>Eukaryota</taxon>
        <taxon>Fungi</taxon>
        <taxon>Dikarya</taxon>
        <taxon>Ascomycota</taxon>
        <taxon>Pezizomycotina</taxon>
        <taxon>Eurotiomycetes</taxon>
        <taxon>Eurotiomycetidae</taxon>
        <taxon>Eurotiales</taxon>
        <taxon>Aspergillaceae</taxon>
        <taxon>Aspergillus</taxon>
        <taxon>Aspergillus subgen. Circumdati</taxon>
    </lineage>
</organism>
<accession>A0A5N5XF29</accession>
<dbReference type="PROSITE" id="PS00122">
    <property type="entry name" value="CARBOXYLESTERASE_B_1"/>
    <property type="match status" value="1"/>
</dbReference>
<dbReference type="InterPro" id="IPR029058">
    <property type="entry name" value="AB_hydrolase_fold"/>
</dbReference>
<dbReference type="AlphaFoldDB" id="A0A5N5XF29"/>
<keyword evidence="6" id="KW-1185">Reference proteome</keyword>
<dbReference type="Proteomes" id="UP000326565">
    <property type="component" value="Unassembled WGS sequence"/>
</dbReference>
<sequence>MTTTTLHTKHIGAIRGKTSDGLVEKCDSGILDATKDGPTAISPLFGCDLEQSAIQHTLPKKELPQSDIDCLNLNIAVPEGTTASSKLPARFVKLSIEKNLLIVAVAINYRLGAFGFLTSDELRNAGYKANNGLRDQKVAMQWVRRHIADFGGDPDNMTVAGMSAGAASVTYHLSSEVALFKRAIAMSGSYLFNRALPYEVHAHNYQQAISALGLANATTQERIQALSELIAKLPPSILTAPAVDGDIILSAPSYAHTANITSNVPKRRDWYTDLMIGNAQMDSSILGILMPNMKEGCAKKFITAMNTVLSSEPVIAQRILDGYGIAPETPDDIALSAVLDYINDICSFAPTLSFARGLRWNAYVYYFNEGNPWDGPWKGRATHILDQAYLF</sequence>
<dbReference type="InterPro" id="IPR019826">
    <property type="entry name" value="Carboxylesterase_B_AS"/>
</dbReference>
<reference evidence="5 6" key="1">
    <citation type="submission" date="2019-04" db="EMBL/GenBank/DDBJ databases">
        <title>Friends and foes A comparative genomics study of 23 Aspergillus species from section Flavi.</title>
        <authorList>
            <consortium name="DOE Joint Genome Institute"/>
            <person name="Kjaerbolling I."/>
            <person name="Vesth T."/>
            <person name="Frisvad J.C."/>
            <person name="Nybo J.L."/>
            <person name="Theobald S."/>
            <person name="Kildgaard S."/>
            <person name="Isbrandt T."/>
            <person name="Kuo A."/>
            <person name="Sato A."/>
            <person name="Lyhne E.K."/>
            <person name="Kogle M.E."/>
            <person name="Wiebenga A."/>
            <person name="Kun R.S."/>
            <person name="Lubbers R.J."/>
            <person name="Makela M.R."/>
            <person name="Barry K."/>
            <person name="Chovatia M."/>
            <person name="Clum A."/>
            <person name="Daum C."/>
            <person name="Haridas S."/>
            <person name="He G."/>
            <person name="LaButti K."/>
            <person name="Lipzen A."/>
            <person name="Mondo S."/>
            <person name="Riley R."/>
            <person name="Salamov A."/>
            <person name="Simmons B.A."/>
            <person name="Magnuson J.K."/>
            <person name="Henrissat B."/>
            <person name="Mortensen U.H."/>
            <person name="Larsen T.O."/>
            <person name="Devries R.P."/>
            <person name="Grigoriev I.V."/>
            <person name="Machida M."/>
            <person name="Baker S.E."/>
            <person name="Andersen M.R."/>
        </authorList>
    </citation>
    <scope>NUCLEOTIDE SEQUENCE [LARGE SCALE GENOMIC DNA]</scope>
    <source>
        <strain evidence="5 6">CBS 151.66</strain>
    </source>
</reference>
<evidence type="ECO:0000256" key="1">
    <source>
        <dbReference type="ARBA" id="ARBA00005964"/>
    </source>
</evidence>
<evidence type="ECO:0000256" key="2">
    <source>
        <dbReference type="ARBA" id="ARBA00022801"/>
    </source>
</evidence>
<comment type="similarity">
    <text evidence="1 3">Belongs to the type-B carboxylesterase/lipase family.</text>
</comment>
<evidence type="ECO:0000259" key="4">
    <source>
        <dbReference type="Pfam" id="PF00135"/>
    </source>
</evidence>
<dbReference type="SUPFAM" id="SSF53474">
    <property type="entry name" value="alpha/beta-Hydrolases"/>
    <property type="match status" value="1"/>
</dbReference>
<keyword evidence="2 3" id="KW-0378">Hydrolase</keyword>
<dbReference type="GO" id="GO:0016787">
    <property type="term" value="F:hydrolase activity"/>
    <property type="evidence" value="ECO:0007669"/>
    <property type="project" value="UniProtKB-KW"/>
</dbReference>
<dbReference type="EC" id="3.1.1.-" evidence="3"/>
<evidence type="ECO:0000313" key="6">
    <source>
        <dbReference type="Proteomes" id="UP000326565"/>
    </source>
</evidence>
<evidence type="ECO:0000256" key="3">
    <source>
        <dbReference type="RuleBase" id="RU361235"/>
    </source>
</evidence>
<feature type="domain" description="Carboxylesterase type B" evidence="4">
    <location>
        <begin position="28"/>
        <end position="391"/>
    </location>
</feature>
<dbReference type="PANTHER" id="PTHR11559">
    <property type="entry name" value="CARBOXYLESTERASE"/>
    <property type="match status" value="1"/>
</dbReference>
<dbReference type="InterPro" id="IPR050309">
    <property type="entry name" value="Type-B_Carboxylest/Lipase"/>
</dbReference>